<organism evidence="2 3">
    <name type="scientific">Novosphingobium aquae</name>
    <dbReference type="NCBI Taxonomy" id="3133435"/>
    <lineage>
        <taxon>Bacteria</taxon>
        <taxon>Pseudomonadati</taxon>
        <taxon>Pseudomonadota</taxon>
        <taxon>Alphaproteobacteria</taxon>
        <taxon>Sphingomonadales</taxon>
        <taxon>Sphingomonadaceae</taxon>
        <taxon>Novosphingobium</taxon>
    </lineage>
</organism>
<evidence type="ECO:0000313" key="3">
    <source>
        <dbReference type="Proteomes" id="UP001379235"/>
    </source>
</evidence>
<sequence length="65" mass="7370">MRKTEMTAIIACVVLSLTVFIGSTGLGYAVYRPLRYYDIFSLVIAWSGLAFHLWRGRRADRGEEA</sequence>
<feature type="transmembrane region" description="Helical" evidence="1">
    <location>
        <begin position="36"/>
        <end position="54"/>
    </location>
</feature>
<keyword evidence="3" id="KW-1185">Reference proteome</keyword>
<keyword evidence="1" id="KW-0472">Membrane</keyword>
<proteinExistence type="predicted"/>
<dbReference type="EMBL" id="JBBHJY010000013">
    <property type="protein sequence ID" value="MEJ6012044.1"/>
    <property type="molecule type" value="Genomic_DNA"/>
</dbReference>
<reference evidence="2 3" key="1">
    <citation type="submission" date="2024-03" db="EMBL/GenBank/DDBJ databases">
        <authorList>
            <person name="Jo J.-H."/>
        </authorList>
    </citation>
    <scope>NUCLEOTIDE SEQUENCE [LARGE SCALE GENOMIC DNA]</scope>
    <source>
        <strain evidence="2 3">AS3R-12</strain>
    </source>
</reference>
<gene>
    <name evidence="2" type="ORF">WG900_19235</name>
</gene>
<accession>A0ABU8SDK3</accession>
<dbReference type="Proteomes" id="UP001379235">
    <property type="component" value="Unassembled WGS sequence"/>
</dbReference>
<name>A0ABU8SDK3_9SPHN</name>
<evidence type="ECO:0000313" key="2">
    <source>
        <dbReference type="EMBL" id="MEJ6012044.1"/>
    </source>
</evidence>
<keyword evidence="1" id="KW-1133">Transmembrane helix</keyword>
<dbReference type="RefSeq" id="WP_339969856.1">
    <property type="nucleotide sequence ID" value="NZ_JBBHJY010000013.1"/>
</dbReference>
<feature type="transmembrane region" description="Helical" evidence="1">
    <location>
        <begin position="7"/>
        <end position="30"/>
    </location>
</feature>
<comment type="caution">
    <text evidence="2">The sequence shown here is derived from an EMBL/GenBank/DDBJ whole genome shotgun (WGS) entry which is preliminary data.</text>
</comment>
<evidence type="ECO:0000256" key="1">
    <source>
        <dbReference type="SAM" id="Phobius"/>
    </source>
</evidence>
<protein>
    <submittedName>
        <fullName evidence="2">Uncharacterized protein</fullName>
    </submittedName>
</protein>
<keyword evidence="1" id="KW-0812">Transmembrane</keyword>